<keyword evidence="1" id="KW-0472">Membrane</keyword>
<feature type="transmembrane region" description="Helical" evidence="1">
    <location>
        <begin position="97"/>
        <end position="119"/>
    </location>
</feature>
<feature type="transmembrane region" description="Helical" evidence="1">
    <location>
        <begin position="7"/>
        <end position="25"/>
    </location>
</feature>
<dbReference type="AlphaFoldDB" id="A0A8T4LFV1"/>
<reference evidence="2" key="2">
    <citation type="submission" date="2021-05" db="EMBL/GenBank/DDBJ databases">
        <title>Protein family content uncovers lineage relationships and bacterial pathway maintenance mechanisms in DPANN archaea.</title>
        <authorList>
            <person name="Castelle C.J."/>
            <person name="Meheust R."/>
            <person name="Jaffe A.L."/>
            <person name="Seitz K."/>
            <person name="Gong X."/>
            <person name="Baker B.J."/>
            <person name="Banfield J.F."/>
        </authorList>
    </citation>
    <scope>NUCLEOTIDE SEQUENCE</scope>
    <source>
        <strain evidence="2">RIFCSPLOWO2_01_FULL_AR10_48_17</strain>
    </source>
</reference>
<feature type="transmembrane region" description="Helical" evidence="1">
    <location>
        <begin position="73"/>
        <end position="91"/>
    </location>
</feature>
<dbReference type="EMBL" id="JAGVWC010000010">
    <property type="protein sequence ID" value="MBS3061766.1"/>
    <property type="molecule type" value="Genomic_DNA"/>
</dbReference>
<proteinExistence type="predicted"/>
<accession>A0A8T4LFV1</accession>
<feature type="transmembrane region" description="Helical" evidence="1">
    <location>
        <begin position="131"/>
        <end position="151"/>
    </location>
</feature>
<keyword evidence="1" id="KW-1133">Transmembrane helix</keyword>
<name>A0A8T4LFV1_9ARCH</name>
<feature type="transmembrane region" description="Helical" evidence="1">
    <location>
        <begin position="198"/>
        <end position="222"/>
    </location>
</feature>
<gene>
    <name evidence="2" type="ORF">J4215_04260</name>
</gene>
<evidence type="ECO:0000313" key="3">
    <source>
        <dbReference type="Proteomes" id="UP000675968"/>
    </source>
</evidence>
<dbReference type="Proteomes" id="UP000675968">
    <property type="component" value="Unassembled WGS sequence"/>
</dbReference>
<comment type="caution">
    <text evidence="2">The sequence shown here is derived from an EMBL/GenBank/DDBJ whole genome shotgun (WGS) entry which is preliminary data.</text>
</comment>
<sequence length="223" mass="25745">MLDWKKIIWNIFLGVAAISLLFQALDPILHGFSKERLVIASEILLLLWLGTVWKFQNTIREKTKFISSLRMRFILIGFFSTLLAETIYIFSKPLHQNLAWDLILTAPWYFLWMTAWYWVLSKHHFSFKEAFLLGGFHGFVIEGLLSGGLVFNPLLALAILPLMTVLYGCFFLVPYIITKPDFPNQSPASLSTKIKYSLVPLLMYIPGFLWIAVLTNVFQLVLH</sequence>
<evidence type="ECO:0000313" key="2">
    <source>
        <dbReference type="EMBL" id="MBS3061766.1"/>
    </source>
</evidence>
<reference evidence="2" key="1">
    <citation type="submission" date="2021-03" db="EMBL/GenBank/DDBJ databases">
        <authorList>
            <person name="Jaffe A."/>
        </authorList>
    </citation>
    <scope>NUCLEOTIDE SEQUENCE</scope>
    <source>
        <strain evidence="2">RIFCSPLOWO2_01_FULL_AR10_48_17</strain>
    </source>
</reference>
<feature type="transmembrane region" description="Helical" evidence="1">
    <location>
        <begin position="157"/>
        <end position="177"/>
    </location>
</feature>
<evidence type="ECO:0000256" key="1">
    <source>
        <dbReference type="SAM" id="Phobius"/>
    </source>
</evidence>
<organism evidence="2 3">
    <name type="scientific">Candidatus Iainarchaeum sp</name>
    <dbReference type="NCBI Taxonomy" id="3101447"/>
    <lineage>
        <taxon>Archaea</taxon>
        <taxon>Candidatus Iainarchaeota</taxon>
        <taxon>Candidatus Iainarchaeia</taxon>
        <taxon>Candidatus Iainarchaeales</taxon>
        <taxon>Candidatus Iainarchaeaceae</taxon>
        <taxon>Candidatus Iainarchaeum</taxon>
    </lineage>
</organism>
<protein>
    <submittedName>
        <fullName evidence="2">Uncharacterized protein</fullName>
    </submittedName>
</protein>
<keyword evidence="1" id="KW-0812">Transmembrane</keyword>
<feature type="transmembrane region" description="Helical" evidence="1">
    <location>
        <begin position="37"/>
        <end position="53"/>
    </location>
</feature>